<keyword evidence="8 11" id="KW-1133">Transmembrane helix</keyword>
<dbReference type="PANTHER" id="PTHR45436">
    <property type="entry name" value="SENSOR HISTIDINE KINASE YKOH"/>
    <property type="match status" value="1"/>
</dbReference>
<dbReference type="InterPro" id="IPR003660">
    <property type="entry name" value="HAMP_dom"/>
</dbReference>
<evidence type="ECO:0000256" key="4">
    <source>
        <dbReference type="ARBA" id="ARBA00022553"/>
    </source>
</evidence>
<dbReference type="Proteomes" id="UP000295021">
    <property type="component" value="Unassembled WGS sequence"/>
</dbReference>
<dbReference type="GO" id="GO:0000155">
    <property type="term" value="F:phosphorelay sensor kinase activity"/>
    <property type="evidence" value="ECO:0007669"/>
    <property type="project" value="InterPro"/>
</dbReference>
<dbReference type="InterPro" id="IPR036097">
    <property type="entry name" value="HisK_dim/P_sf"/>
</dbReference>
<dbReference type="SMART" id="SM00304">
    <property type="entry name" value="HAMP"/>
    <property type="match status" value="1"/>
</dbReference>
<gene>
    <name evidence="14" type="ORF">EV131_12260</name>
</gene>
<evidence type="ECO:0000256" key="8">
    <source>
        <dbReference type="ARBA" id="ARBA00022989"/>
    </source>
</evidence>
<feature type="transmembrane region" description="Helical" evidence="11">
    <location>
        <begin position="51"/>
        <end position="74"/>
    </location>
</feature>
<evidence type="ECO:0000256" key="2">
    <source>
        <dbReference type="ARBA" id="ARBA00004370"/>
    </source>
</evidence>
<sequence>MRLEQDDFRPIGLQILNPVRNSKIKSMMSSENRAHFAASCSSLRRSTPFRLAVTFGVLFVVAFILSGAIIYHMLRLGLERDLEQSLHEMNSLIVSTYKPGDTEDLVDTLNNYASFQSTSDGLYSLTDAGGRKLAGNFAAPRIPNGIYTVTSRDVGLKGHERYRMQVSTIGPYSLVVAENFNDVDEMLRIVLVSFEWAAAIVVATAIGGGVFLAVRAQARLDRVALTMNDVSHGALDARIAITGNGDDLDTVAIQINAALERLQRLVESMRQVSADIAHDLKTPLNRLRLTLDAAVAGNDQQADVSALLDEARHESDRINATFEALLRISQIEAGARKERFQVIDIDAVLAVISEVYVDVAEDALMALDIAERCPALIRGDRDLLTQMIANLVENAINHCPAGTEITISLRCQGGRATLSVADTGPGIPAEERDKVFRRLYRLDKSRATPGSGLGLSLVKAIADLHSAEIAMADNHPGLIVSIGFPLISAAGPNFSSAMPRAG</sequence>
<comment type="subcellular location">
    <subcellularLocation>
        <location evidence="2">Membrane</location>
    </subcellularLocation>
</comment>
<dbReference type="CDD" id="cd00082">
    <property type="entry name" value="HisKA"/>
    <property type="match status" value="1"/>
</dbReference>
<dbReference type="PROSITE" id="PS50109">
    <property type="entry name" value="HIS_KIN"/>
    <property type="match status" value="1"/>
</dbReference>
<dbReference type="InterPro" id="IPR003594">
    <property type="entry name" value="HATPase_dom"/>
</dbReference>
<dbReference type="EC" id="2.7.13.3" evidence="3"/>
<dbReference type="Gene3D" id="6.10.340.10">
    <property type="match status" value="1"/>
</dbReference>
<dbReference type="SUPFAM" id="SSF55874">
    <property type="entry name" value="ATPase domain of HSP90 chaperone/DNA topoisomerase II/histidine kinase"/>
    <property type="match status" value="1"/>
</dbReference>
<feature type="transmembrane region" description="Helical" evidence="11">
    <location>
        <begin position="196"/>
        <end position="214"/>
    </location>
</feature>
<proteinExistence type="predicted"/>
<evidence type="ECO:0000256" key="10">
    <source>
        <dbReference type="ARBA" id="ARBA00023136"/>
    </source>
</evidence>
<dbReference type="Pfam" id="PF02518">
    <property type="entry name" value="HATPase_c"/>
    <property type="match status" value="1"/>
</dbReference>
<keyword evidence="5" id="KW-0808">Transferase</keyword>
<dbReference type="Gene3D" id="1.10.287.130">
    <property type="match status" value="1"/>
</dbReference>
<dbReference type="InterPro" id="IPR036890">
    <property type="entry name" value="HATPase_C_sf"/>
</dbReference>
<dbReference type="Gene3D" id="3.30.565.10">
    <property type="entry name" value="Histidine kinase-like ATPase, C-terminal domain"/>
    <property type="match status" value="1"/>
</dbReference>
<keyword evidence="7 14" id="KW-0418">Kinase</keyword>
<feature type="domain" description="HAMP" evidence="13">
    <location>
        <begin position="214"/>
        <end position="267"/>
    </location>
</feature>
<evidence type="ECO:0000256" key="9">
    <source>
        <dbReference type="ARBA" id="ARBA00023012"/>
    </source>
</evidence>
<evidence type="ECO:0000313" key="15">
    <source>
        <dbReference type="Proteomes" id="UP000295021"/>
    </source>
</evidence>
<dbReference type="AlphaFoldDB" id="A0AAX2QCZ3"/>
<dbReference type="InterPro" id="IPR050428">
    <property type="entry name" value="TCS_sensor_his_kinase"/>
</dbReference>
<dbReference type="InterPro" id="IPR004358">
    <property type="entry name" value="Sig_transdc_His_kin-like_C"/>
</dbReference>
<keyword evidence="6 11" id="KW-0812">Transmembrane</keyword>
<evidence type="ECO:0000259" key="12">
    <source>
        <dbReference type="PROSITE" id="PS50109"/>
    </source>
</evidence>
<dbReference type="PROSITE" id="PS50885">
    <property type="entry name" value="HAMP"/>
    <property type="match status" value="1"/>
</dbReference>
<evidence type="ECO:0000256" key="1">
    <source>
        <dbReference type="ARBA" id="ARBA00000085"/>
    </source>
</evidence>
<evidence type="ECO:0000256" key="6">
    <source>
        <dbReference type="ARBA" id="ARBA00022692"/>
    </source>
</evidence>
<evidence type="ECO:0000256" key="7">
    <source>
        <dbReference type="ARBA" id="ARBA00022777"/>
    </source>
</evidence>
<evidence type="ECO:0000256" key="5">
    <source>
        <dbReference type="ARBA" id="ARBA00022679"/>
    </source>
</evidence>
<keyword evidence="10 11" id="KW-0472">Membrane</keyword>
<dbReference type="SMART" id="SM00387">
    <property type="entry name" value="HATPase_c"/>
    <property type="match status" value="1"/>
</dbReference>
<dbReference type="Pfam" id="PF00512">
    <property type="entry name" value="HisKA"/>
    <property type="match status" value="1"/>
</dbReference>
<evidence type="ECO:0000259" key="13">
    <source>
        <dbReference type="PROSITE" id="PS50885"/>
    </source>
</evidence>
<comment type="catalytic activity">
    <reaction evidence="1">
        <text>ATP + protein L-histidine = ADP + protein N-phospho-L-histidine.</text>
        <dbReference type="EC" id="2.7.13.3"/>
    </reaction>
</comment>
<dbReference type="GO" id="GO:0005886">
    <property type="term" value="C:plasma membrane"/>
    <property type="evidence" value="ECO:0007669"/>
    <property type="project" value="TreeGrafter"/>
</dbReference>
<dbReference type="InterPro" id="IPR005467">
    <property type="entry name" value="His_kinase_dom"/>
</dbReference>
<dbReference type="CDD" id="cd00075">
    <property type="entry name" value="HATPase"/>
    <property type="match status" value="1"/>
</dbReference>
<dbReference type="SUPFAM" id="SSF47384">
    <property type="entry name" value="Homodimeric domain of signal transducing histidine kinase"/>
    <property type="match status" value="1"/>
</dbReference>
<feature type="domain" description="Histidine kinase" evidence="12">
    <location>
        <begin position="275"/>
        <end position="488"/>
    </location>
</feature>
<evidence type="ECO:0000256" key="11">
    <source>
        <dbReference type="SAM" id="Phobius"/>
    </source>
</evidence>
<accession>A0AAX2QCZ3</accession>
<organism evidence="14 15">
    <name type="scientific">Rhizobium laguerreae</name>
    <dbReference type="NCBI Taxonomy" id="1076926"/>
    <lineage>
        <taxon>Bacteria</taxon>
        <taxon>Pseudomonadati</taxon>
        <taxon>Pseudomonadota</taxon>
        <taxon>Alphaproteobacteria</taxon>
        <taxon>Hyphomicrobiales</taxon>
        <taxon>Rhizobiaceae</taxon>
        <taxon>Rhizobium/Agrobacterium group</taxon>
        <taxon>Rhizobium</taxon>
    </lineage>
</organism>
<dbReference type="InterPro" id="IPR003661">
    <property type="entry name" value="HisK_dim/P_dom"/>
</dbReference>
<keyword evidence="4" id="KW-0597">Phosphoprotein</keyword>
<protein>
    <recommendedName>
        <fullName evidence="3">histidine kinase</fullName>
        <ecNumber evidence="3">2.7.13.3</ecNumber>
    </recommendedName>
</protein>
<dbReference type="EMBL" id="SMBI01000022">
    <property type="protein sequence ID" value="TCU14564.1"/>
    <property type="molecule type" value="Genomic_DNA"/>
</dbReference>
<evidence type="ECO:0000313" key="14">
    <source>
        <dbReference type="EMBL" id="TCU14564.1"/>
    </source>
</evidence>
<dbReference type="SMART" id="SM00388">
    <property type="entry name" value="HisKA"/>
    <property type="match status" value="1"/>
</dbReference>
<name>A0AAX2QCZ3_9HYPH</name>
<reference evidence="14 15" key="1">
    <citation type="submission" date="2019-03" db="EMBL/GenBank/DDBJ databases">
        <title>Genomic Encyclopedia of Type Strains, Phase IV (KMG-V): Genome sequencing to study the core and pangenomes of soil and plant-associated prokaryotes.</title>
        <authorList>
            <person name="Whitman W."/>
        </authorList>
    </citation>
    <scope>NUCLEOTIDE SEQUENCE [LARGE SCALE GENOMIC DNA]</scope>
    <source>
        <strain evidence="14 15">FB403</strain>
    </source>
</reference>
<dbReference type="PANTHER" id="PTHR45436:SF8">
    <property type="entry name" value="HISTIDINE KINASE"/>
    <property type="match status" value="1"/>
</dbReference>
<evidence type="ECO:0000256" key="3">
    <source>
        <dbReference type="ARBA" id="ARBA00012438"/>
    </source>
</evidence>
<keyword evidence="9" id="KW-0902">Two-component regulatory system</keyword>
<dbReference type="PRINTS" id="PR00344">
    <property type="entry name" value="BCTRLSENSOR"/>
</dbReference>
<comment type="caution">
    <text evidence="14">The sequence shown here is derived from an EMBL/GenBank/DDBJ whole genome shotgun (WGS) entry which is preliminary data.</text>
</comment>